<feature type="transmembrane region" description="Helical" evidence="6">
    <location>
        <begin position="117"/>
        <end position="139"/>
    </location>
</feature>
<evidence type="ECO:0000313" key="7">
    <source>
        <dbReference type="EMBL" id="GIT94160.1"/>
    </source>
</evidence>
<sequence>MIAFPVDAATLLAFVPATLALILTPGADMMFALAQGLRGGGRAGVAAAAGVATGGMITVTLAGLGLGAVVAAFPGAFGAIRWIGAAYLLWLAWKTLRTPLTGVPGGGAASRKAFRDGMIVNLSNPAVILFVLAYIPQFVDPSRAILPQFLVLGGMIAIGGFLVKSAVGIGAGRLSVLLTTAPALERGLRWASASIFGFLALRVARP</sequence>
<dbReference type="Pfam" id="PF01810">
    <property type="entry name" value="LysE"/>
    <property type="match status" value="1"/>
</dbReference>
<keyword evidence="5 6" id="KW-0472">Membrane</keyword>
<evidence type="ECO:0000256" key="3">
    <source>
        <dbReference type="ARBA" id="ARBA00022692"/>
    </source>
</evidence>
<comment type="caution">
    <text evidence="7">The sequence shown here is derived from an EMBL/GenBank/DDBJ whole genome shotgun (WGS) entry which is preliminary data.</text>
</comment>
<dbReference type="PIRSF" id="PIRSF006324">
    <property type="entry name" value="LeuE"/>
    <property type="match status" value="1"/>
</dbReference>
<dbReference type="InterPro" id="IPR001123">
    <property type="entry name" value="LeuE-type"/>
</dbReference>
<comment type="subcellular location">
    <subcellularLocation>
        <location evidence="1">Cell membrane</location>
        <topology evidence="1">Multi-pass membrane protein</topology>
    </subcellularLocation>
</comment>
<keyword evidence="8" id="KW-1185">Reference proteome</keyword>
<keyword evidence="4 6" id="KW-1133">Transmembrane helix</keyword>
<feature type="transmembrane region" description="Helical" evidence="6">
    <location>
        <begin position="12"/>
        <end position="33"/>
    </location>
</feature>
<evidence type="ECO:0000256" key="2">
    <source>
        <dbReference type="ARBA" id="ARBA00022475"/>
    </source>
</evidence>
<dbReference type="PANTHER" id="PTHR30086">
    <property type="entry name" value="ARGININE EXPORTER PROTEIN ARGO"/>
    <property type="match status" value="1"/>
</dbReference>
<dbReference type="PANTHER" id="PTHR30086:SF20">
    <property type="entry name" value="ARGININE EXPORTER PROTEIN ARGO-RELATED"/>
    <property type="match status" value="1"/>
</dbReference>
<evidence type="ECO:0000256" key="6">
    <source>
        <dbReference type="SAM" id="Phobius"/>
    </source>
</evidence>
<protein>
    <submittedName>
        <fullName evidence="7">Threonine transporter RhtB</fullName>
    </submittedName>
</protein>
<accession>A0ABQ4NIA1</accession>
<feature type="transmembrane region" description="Helical" evidence="6">
    <location>
        <begin position="79"/>
        <end position="96"/>
    </location>
</feature>
<reference evidence="7 8" key="1">
    <citation type="submission" date="2021-05" db="EMBL/GenBank/DDBJ databases">
        <title>Bacteria Genome sequencing.</title>
        <authorList>
            <person name="Takabe Y."/>
            <person name="Nakajima Y."/>
            <person name="Suzuki S."/>
            <person name="Shiozaki T."/>
        </authorList>
    </citation>
    <scope>NUCLEOTIDE SEQUENCE [LARGE SCALE GENOMIC DNA]</scope>
    <source>
        <strain evidence="7 8">AI_62</strain>
    </source>
</reference>
<dbReference type="Proteomes" id="UP000786693">
    <property type="component" value="Unassembled WGS sequence"/>
</dbReference>
<evidence type="ECO:0000256" key="4">
    <source>
        <dbReference type="ARBA" id="ARBA00022989"/>
    </source>
</evidence>
<evidence type="ECO:0000313" key="8">
    <source>
        <dbReference type="Proteomes" id="UP000786693"/>
    </source>
</evidence>
<keyword evidence="2" id="KW-1003">Cell membrane</keyword>
<proteinExistence type="predicted"/>
<name>A0ABQ4NIA1_9RHOB</name>
<evidence type="ECO:0000256" key="5">
    <source>
        <dbReference type="ARBA" id="ARBA00023136"/>
    </source>
</evidence>
<keyword evidence="3 6" id="KW-0812">Transmembrane</keyword>
<gene>
    <name evidence="7" type="ORF">JANAI62_07830</name>
</gene>
<dbReference type="EMBL" id="BPFH01000001">
    <property type="protein sequence ID" value="GIT94160.1"/>
    <property type="molecule type" value="Genomic_DNA"/>
</dbReference>
<feature type="transmembrane region" description="Helical" evidence="6">
    <location>
        <begin position="45"/>
        <end position="73"/>
    </location>
</feature>
<evidence type="ECO:0000256" key="1">
    <source>
        <dbReference type="ARBA" id="ARBA00004651"/>
    </source>
</evidence>
<feature type="transmembrane region" description="Helical" evidence="6">
    <location>
        <begin position="145"/>
        <end position="167"/>
    </location>
</feature>
<organism evidence="7 8">
    <name type="scientific">Jannaschia pagri</name>
    <dbReference type="NCBI Taxonomy" id="2829797"/>
    <lineage>
        <taxon>Bacteria</taxon>
        <taxon>Pseudomonadati</taxon>
        <taxon>Pseudomonadota</taxon>
        <taxon>Alphaproteobacteria</taxon>
        <taxon>Rhodobacterales</taxon>
        <taxon>Roseobacteraceae</taxon>
        <taxon>Jannaschia</taxon>
    </lineage>
</organism>